<evidence type="ECO:0000313" key="3">
    <source>
        <dbReference type="Proteomes" id="UP000283589"/>
    </source>
</evidence>
<accession>A0A412WGK3</accession>
<dbReference type="Proteomes" id="UP000283589">
    <property type="component" value="Unassembled WGS sequence"/>
</dbReference>
<dbReference type="AlphaFoldDB" id="A0A412WGK3"/>
<evidence type="ECO:0000313" key="2">
    <source>
        <dbReference type="EMBL" id="RGV26351.1"/>
    </source>
</evidence>
<dbReference type="EMBL" id="QRZA01000119">
    <property type="protein sequence ID" value="RGV26351.1"/>
    <property type="molecule type" value="Genomic_DNA"/>
</dbReference>
<gene>
    <name evidence="2" type="ORF">DWW18_21755</name>
</gene>
<feature type="compositionally biased region" description="Acidic residues" evidence="1">
    <location>
        <begin position="18"/>
        <end position="28"/>
    </location>
</feature>
<proteinExistence type="predicted"/>
<sequence length="28" mass="3189">IDSFGQMQQLTLSFNNDNSEEETETITP</sequence>
<reference evidence="2 3" key="1">
    <citation type="submission" date="2018-08" db="EMBL/GenBank/DDBJ databases">
        <title>A genome reference for cultivated species of the human gut microbiota.</title>
        <authorList>
            <person name="Zou Y."/>
            <person name="Xue W."/>
            <person name="Luo G."/>
        </authorList>
    </citation>
    <scope>NUCLEOTIDE SEQUENCE [LARGE SCALE GENOMIC DNA]</scope>
    <source>
        <strain evidence="2 3">AF14-49</strain>
    </source>
</reference>
<protein>
    <submittedName>
        <fullName evidence="2">Conjugal transfer protein</fullName>
    </submittedName>
</protein>
<organism evidence="2 3">
    <name type="scientific">Butyricimonas virosa</name>
    <dbReference type="NCBI Taxonomy" id="544645"/>
    <lineage>
        <taxon>Bacteria</taxon>
        <taxon>Pseudomonadati</taxon>
        <taxon>Bacteroidota</taxon>
        <taxon>Bacteroidia</taxon>
        <taxon>Bacteroidales</taxon>
        <taxon>Odoribacteraceae</taxon>
        <taxon>Butyricimonas</taxon>
    </lineage>
</organism>
<comment type="caution">
    <text evidence="2">The sequence shown here is derived from an EMBL/GenBank/DDBJ whole genome shotgun (WGS) entry which is preliminary data.</text>
</comment>
<feature type="compositionally biased region" description="Polar residues" evidence="1">
    <location>
        <begin position="1"/>
        <end position="17"/>
    </location>
</feature>
<name>A0A412WGK3_9BACT</name>
<feature type="non-terminal residue" evidence="2">
    <location>
        <position position="1"/>
    </location>
</feature>
<evidence type="ECO:0000256" key="1">
    <source>
        <dbReference type="SAM" id="MobiDB-lite"/>
    </source>
</evidence>
<feature type="region of interest" description="Disordered" evidence="1">
    <location>
        <begin position="1"/>
        <end position="28"/>
    </location>
</feature>